<comment type="caution">
    <text evidence="1">The sequence shown here is derived from an EMBL/GenBank/DDBJ whole genome shotgun (WGS) entry which is preliminary data.</text>
</comment>
<organism evidence="1 2">
    <name type="scientific">Rhizobium chutanense</name>
    <dbReference type="NCBI Taxonomy" id="2035448"/>
    <lineage>
        <taxon>Bacteria</taxon>
        <taxon>Pseudomonadati</taxon>
        <taxon>Pseudomonadota</taxon>
        <taxon>Alphaproteobacteria</taxon>
        <taxon>Hyphomicrobiales</taxon>
        <taxon>Rhizobiaceae</taxon>
        <taxon>Rhizobium/Agrobacterium group</taxon>
        <taxon>Rhizobium</taxon>
    </lineage>
</organism>
<reference evidence="1 2" key="1">
    <citation type="submission" date="2018-11" db="EMBL/GenBank/DDBJ databases">
        <title>Rhizobium chutanense sp. nov., isolated from root nodules of Phaseolus vulgaris in China.</title>
        <authorList>
            <person name="Huo Y."/>
        </authorList>
    </citation>
    <scope>NUCLEOTIDE SEQUENCE [LARGE SCALE GENOMIC DNA]</scope>
    <source>
        <strain evidence="1 2">C16</strain>
    </source>
</reference>
<evidence type="ECO:0000313" key="1">
    <source>
        <dbReference type="EMBL" id="RUM06815.1"/>
    </source>
</evidence>
<proteinExistence type="predicted"/>
<dbReference type="RefSeq" id="WP_126908988.1">
    <property type="nucleotide sequence ID" value="NZ_ML133755.1"/>
</dbReference>
<protein>
    <submittedName>
        <fullName evidence="1">Uncharacterized protein</fullName>
    </submittedName>
</protein>
<dbReference type="OrthoDB" id="7305894at2"/>
<evidence type="ECO:0000313" key="2">
    <source>
        <dbReference type="Proteomes" id="UP000278081"/>
    </source>
</evidence>
<name>A0A3S0SIF2_9HYPH</name>
<accession>A0A3S0SIF2</accession>
<dbReference type="Gene3D" id="3.30.2000.20">
    <property type="match status" value="1"/>
</dbReference>
<dbReference type="EMBL" id="RJTJ01000008">
    <property type="protein sequence ID" value="RUM06815.1"/>
    <property type="molecule type" value="Genomic_DNA"/>
</dbReference>
<gene>
    <name evidence="1" type="ORF">EFR84_11505</name>
</gene>
<sequence>MASVEVYDAFEARLRSAWTATGLVFENEIAQELIEASLPFVYVEIFGDVLDQETFGAPQANQWLERGATYLHVMTKSGDGSRQARQWAKQLTNLFREQPIIVDVATGEALFMPTMSLGAGEPGRDFPEYWAFTATIGWYRRDYTNLSP</sequence>
<dbReference type="Proteomes" id="UP000278081">
    <property type="component" value="Unassembled WGS sequence"/>
</dbReference>
<dbReference type="AlphaFoldDB" id="A0A3S0SIF2"/>